<keyword evidence="3" id="KW-0813">Transport</keyword>
<feature type="transmembrane region" description="Helical" evidence="8">
    <location>
        <begin position="34"/>
        <end position="52"/>
    </location>
</feature>
<dbReference type="Proteomes" id="UP000198565">
    <property type="component" value="Unassembled WGS sequence"/>
</dbReference>
<feature type="transmembrane region" description="Helical" evidence="8">
    <location>
        <begin position="302"/>
        <end position="320"/>
    </location>
</feature>
<keyword evidence="5 8" id="KW-0812">Transmembrane</keyword>
<dbReference type="Pfam" id="PF03845">
    <property type="entry name" value="Spore_permease"/>
    <property type="match status" value="1"/>
</dbReference>
<evidence type="ECO:0000256" key="3">
    <source>
        <dbReference type="ARBA" id="ARBA00022448"/>
    </source>
</evidence>
<gene>
    <name evidence="9" type="ORF">SAMN04487943_12223</name>
</gene>
<evidence type="ECO:0000256" key="5">
    <source>
        <dbReference type="ARBA" id="ARBA00022692"/>
    </source>
</evidence>
<evidence type="ECO:0000256" key="1">
    <source>
        <dbReference type="ARBA" id="ARBA00004141"/>
    </source>
</evidence>
<dbReference type="RefSeq" id="WP_091486717.1">
    <property type="nucleotide sequence ID" value="NZ_FOTR01000022.1"/>
</dbReference>
<evidence type="ECO:0000256" key="7">
    <source>
        <dbReference type="ARBA" id="ARBA00023136"/>
    </source>
</evidence>
<dbReference type="AlphaFoldDB" id="A0A1I4RBB2"/>
<keyword evidence="7 8" id="KW-0472">Membrane</keyword>
<organism evidence="9 10">
    <name type="scientific">Gracilibacillus orientalis</name>
    <dbReference type="NCBI Taxonomy" id="334253"/>
    <lineage>
        <taxon>Bacteria</taxon>
        <taxon>Bacillati</taxon>
        <taxon>Bacillota</taxon>
        <taxon>Bacilli</taxon>
        <taxon>Bacillales</taxon>
        <taxon>Bacillaceae</taxon>
        <taxon>Gracilibacillus</taxon>
    </lineage>
</organism>
<proteinExistence type="inferred from homology"/>
<feature type="transmembrane region" description="Helical" evidence="8">
    <location>
        <begin position="7"/>
        <end position="28"/>
    </location>
</feature>
<evidence type="ECO:0000256" key="4">
    <source>
        <dbReference type="ARBA" id="ARBA00022544"/>
    </source>
</evidence>
<evidence type="ECO:0000313" key="9">
    <source>
        <dbReference type="EMBL" id="SFM49250.1"/>
    </source>
</evidence>
<dbReference type="GO" id="GO:0009847">
    <property type="term" value="P:spore germination"/>
    <property type="evidence" value="ECO:0007669"/>
    <property type="project" value="InterPro"/>
</dbReference>
<dbReference type="InterPro" id="IPR004761">
    <property type="entry name" value="Spore_GerAB"/>
</dbReference>
<protein>
    <submittedName>
        <fullName evidence="9">Spore germination protein KB</fullName>
    </submittedName>
</protein>
<dbReference type="PANTHER" id="PTHR34975">
    <property type="entry name" value="SPORE GERMINATION PROTEIN A2"/>
    <property type="match status" value="1"/>
</dbReference>
<feature type="transmembrane region" description="Helical" evidence="8">
    <location>
        <begin position="257"/>
        <end position="281"/>
    </location>
</feature>
<comment type="subcellular location">
    <subcellularLocation>
        <location evidence="1">Membrane</location>
        <topology evidence="1">Multi-pass membrane protein</topology>
    </subcellularLocation>
</comment>
<comment type="similarity">
    <text evidence="2">Belongs to the amino acid-polyamine-organocation (APC) superfamily. Spore germination protein (SGP) (TC 2.A.3.9) family.</text>
</comment>
<dbReference type="NCBIfam" id="TIGR00912">
    <property type="entry name" value="2A0309"/>
    <property type="match status" value="1"/>
</dbReference>
<sequence length="359" mass="40841">MKQISTIQLFALIVTFEIGSTTLFALGVGAKKDAWIVVLVSFVLSFILLWVYTQIPKYYPKQNFAEILHDSLGVILAKPLLFLYSMYFLSQATHNFYEFGALIKMTALPNTPLLVTLYLFIVVMVYILDKGIEVIARSIEIFIPYLFFFLLAAYFLNMISGEFELTNLLPILGEGFQPVLTETLKVVAFPFGEMVVFLTIWHYVKEQGYIRKTTYIAVSVSTFLLLIAQIVFIAVLGSELTASSEIPLLEAMLSVHIAMIFTNLDIIGVFIIFIGGFYKTAIHFFGFSLVFTWLLNKSNPKWIIIIFGIALPFLSILRFENLDDQRWKGMEGGVYSILLYALLPLLILLIIKVKKKHNK</sequence>
<feature type="transmembrane region" description="Helical" evidence="8">
    <location>
        <begin position="216"/>
        <end position="237"/>
    </location>
</feature>
<feature type="transmembrane region" description="Helical" evidence="8">
    <location>
        <begin position="186"/>
        <end position="204"/>
    </location>
</feature>
<dbReference type="GO" id="GO:0016020">
    <property type="term" value="C:membrane"/>
    <property type="evidence" value="ECO:0007669"/>
    <property type="project" value="UniProtKB-SubCell"/>
</dbReference>
<dbReference type="EMBL" id="FOTR01000022">
    <property type="protein sequence ID" value="SFM49250.1"/>
    <property type="molecule type" value="Genomic_DNA"/>
</dbReference>
<evidence type="ECO:0000256" key="8">
    <source>
        <dbReference type="SAM" id="Phobius"/>
    </source>
</evidence>
<feature type="transmembrane region" description="Helical" evidence="8">
    <location>
        <begin position="141"/>
        <end position="160"/>
    </location>
</feature>
<evidence type="ECO:0000256" key="6">
    <source>
        <dbReference type="ARBA" id="ARBA00022989"/>
    </source>
</evidence>
<accession>A0A1I4RBB2</accession>
<keyword evidence="6 8" id="KW-1133">Transmembrane helix</keyword>
<evidence type="ECO:0000313" key="10">
    <source>
        <dbReference type="Proteomes" id="UP000198565"/>
    </source>
</evidence>
<keyword evidence="4" id="KW-0309">Germination</keyword>
<feature type="transmembrane region" description="Helical" evidence="8">
    <location>
        <begin position="72"/>
        <end position="90"/>
    </location>
</feature>
<feature type="transmembrane region" description="Helical" evidence="8">
    <location>
        <begin position="110"/>
        <end position="129"/>
    </location>
</feature>
<feature type="transmembrane region" description="Helical" evidence="8">
    <location>
        <begin position="332"/>
        <end position="351"/>
    </location>
</feature>
<keyword evidence="10" id="KW-1185">Reference proteome</keyword>
<dbReference type="PANTHER" id="PTHR34975:SF2">
    <property type="entry name" value="SPORE GERMINATION PROTEIN A2"/>
    <property type="match status" value="1"/>
</dbReference>
<name>A0A1I4RBB2_9BACI</name>
<dbReference type="OrthoDB" id="2840438at2"/>
<dbReference type="STRING" id="334253.SAMN04487943_12223"/>
<evidence type="ECO:0000256" key="2">
    <source>
        <dbReference type="ARBA" id="ARBA00007998"/>
    </source>
</evidence>
<reference evidence="10" key="1">
    <citation type="submission" date="2016-10" db="EMBL/GenBank/DDBJ databases">
        <authorList>
            <person name="Varghese N."/>
            <person name="Submissions S."/>
        </authorList>
    </citation>
    <scope>NUCLEOTIDE SEQUENCE [LARGE SCALE GENOMIC DNA]</scope>
    <source>
        <strain evidence="10">CGMCC 1.4250</strain>
    </source>
</reference>